<dbReference type="CDD" id="cd06170">
    <property type="entry name" value="LuxR_C_like"/>
    <property type="match status" value="1"/>
</dbReference>
<dbReference type="OrthoDB" id="9808843at2"/>
<proteinExistence type="predicted"/>
<dbReference type="PANTHER" id="PTHR43214">
    <property type="entry name" value="TWO-COMPONENT RESPONSE REGULATOR"/>
    <property type="match status" value="1"/>
</dbReference>
<dbReference type="CDD" id="cd17535">
    <property type="entry name" value="REC_NarL-like"/>
    <property type="match status" value="1"/>
</dbReference>
<dbReference type="SUPFAM" id="SSF46894">
    <property type="entry name" value="C-terminal effector domain of the bipartite response regulators"/>
    <property type="match status" value="1"/>
</dbReference>
<sequence length="239" mass="26158">MSEKIAVGLVDDQPLVRTGFAMLVNSQDDMRVAWDVSDGDQVPGQDPVDVVLMDVQMARVDGITAAQRLIEQHPQTRVIMLTTFDDHGFVRGAVDAGASGFLLKDAQPEELLRAVRVVHSGEAVLAPKVTANILRDLVAQHPAAPPVPMAPTPTVEASAGEQAPVEELTRRELHVLRLMALGLNNQEIAEREVVSMATVKTHVRHILMKTRSRDRVQAVLFAYRRGLVSPQELLNHPQG</sequence>
<name>A0A2N0X6Q4_9CORY</name>
<dbReference type="Proteomes" id="UP000233249">
    <property type="component" value="Unassembled WGS sequence"/>
</dbReference>
<feature type="domain" description="Response regulatory" evidence="7">
    <location>
        <begin position="6"/>
        <end position="119"/>
    </location>
</feature>
<dbReference type="AlphaFoldDB" id="A0A2N0X6Q4"/>
<evidence type="ECO:0000259" key="6">
    <source>
        <dbReference type="PROSITE" id="PS50043"/>
    </source>
</evidence>
<dbReference type="PANTHER" id="PTHR43214:SF24">
    <property type="entry name" value="TRANSCRIPTIONAL REGULATORY PROTEIN NARL-RELATED"/>
    <property type="match status" value="1"/>
</dbReference>
<dbReference type="SUPFAM" id="SSF52172">
    <property type="entry name" value="CheY-like"/>
    <property type="match status" value="1"/>
</dbReference>
<evidence type="ECO:0000313" key="8">
    <source>
        <dbReference type="EMBL" id="PKF68369.1"/>
    </source>
</evidence>
<evidence type="ECO:0000256" key="3">
    <source>
        <dbReference type="ARBA" id="ARBA00023125"/>
    </source>
</evidence>
<feature type="modified residue" description="4-aspartylphosphate" evidence="5">
    <location>
        <position position="54"/>
    </location>
</feature>
<dbReference type="SMART" id="SM00448">
    <property type="entry name" value="REC"/>
    <property type="match status" value="1"/>
</dbReference>
<comment type="caution">
    <text evidence="8">The sequence shown here is derived from an EMBL/GenBank/DDBJ whole genome shotgun (WGS) entry which is preliminary data.</text>
</comment>
<organism evidence="8 9">
    <name type="scientific">Corynebacterium mastitidis</name>
    <dbReference type="NCBI Taxonomy" id="161890"/>
    <lineage>
        <taxon>Bacteria</taxon>
        <taxon>Bacillati</taxon>
        <taxon>Actinomycetota</taxon>
        <taxon>Actinomycetes</taxon>
        <taxon>Mycobacteriales</taxon>
        <taxon>Corynebacteriaceae</taxon>
        <taxon>Corynebacterium</taxon>
    </lineage>
</organism>
<evidence type="ECO:0000256" key="1">
    <source>
        <dbReference type="ARBA" id="ARBA00022553"/>
    </source>
</evidence>
<reference evidence="8 9" key="1">
    <citation type="submission" date="2017-12" db="EMBL/GenBank/DDBJ databases">
        <title>Corynebacterium mastitidis 16-1433 Genome.</title>
        <authorList>
            <person name="Gulvik C.A."/>
        </authorList>
    </citation>
    <scope>NUCLEOTIDE SEQUENCE [LARGE SCALE GENOMIC DNA]</scope>
    <source>
        <strain evidence="8 9">16-1433</strain>
    </source>
</reference>
<dbReference type="RefSeq" id="WP_101173885.1">
    <property type="nucleotide sequence ID" value="NZ_JAKRKB010000004.1"/>
</dbReference>
<evidence type="ECO:0000256" key="5">
    <source>
        <dbReference type="PROSITE-ProRule" id="PRU00169"/>
    </source>
</evidence>
<dbReference type="InterPro" id="IPR001789">
    <property type="entry name" value="Sig_transdc_resp-reg_receiver"/>
</dbReference>
<dbReference type="SMART" id="SM00421">
    <property type="entry name" value="HTH_LUXR"/>
    <property type="match status" value="1"/>
</dbReference>
<protein>
    <submittedName>
        <fullName evidence="8">DNA-binding response regulator</fullName>
    </submittedName>
</protein>
<keyword evidence="3 8" id="KW-0238">DNA-binding</keyword>
<accession>A0A2N0X6Q4</accession>
<dbReference type="PROSITE" id="PS50110">
    <property type="entry name" value="RESPONSE_REGULATORY"/>
    <property type="match status" value="1"/>
</dbReference>
<keyword evidence="4" id="KW-0804">Transcription</keyword>
<dbReference type="InterPro" id="IPR011006">
    <property type="entry name" value="CheY-like_superfamily"/>
</dbReference>
<dbReference type="GO" id="GO:0003677">
    <property type="term" value="F:DNA binding"/>
    <property type="evidence" value="ECO:0007669"/>
    <property type="project" value="UniProtKB-KW"/>
</dbReference>
<dbReference type="InterPro" id="IPR016032">
    <property type="entry name" value="Sig_transdc_resp-reg_C-effctor"/>
</dbReference>
<dbReference type="GO" id="GO:0006355">
    <property type="term" value="P:regulation of DNA-templated transcription"/>
    <property type="evidence" value="ECO:0007669"/>
    <property type="project" value="InterPro"/>
</dbReference>
<dbReference type="PRINTS" id="PR00038">
    <property type="entry name" value="HTHLUXR"/>
</dbReference>
<dbReference type="PROSITE" id="PS50043">
    <property type="entry name" value="HTH_LUXR_2"/>
    <property type="match status" value="1"/>
</dbReference>
<dbReference type="Pfam" id="PF00196">
    <property type="entry name" value="GerE"/>
    <property type="match status" value="1"/>
</dbReference>
<gene>
    <name evidence="8" type="ORF">CXB45_07470</name>
</gene>
<dbReference type="InterPro" id="IPR039420">
    <property type="entry name" value="WalR-like"/>
</dbReference>
<keyword evidence="1 5" id="KW-0597">Phosphoprotein</keyword>
<evidence type="ECO:0000313" key="9">
    <source>
        <dbReference type="Proteomes" id="UP000233249"/>
    </source>
</evidence>
<dbReference type="STRING" id="1121365.GCA_000375365_00096"/>
<evidence type="ECO:0000256" key="2">
    <source>
        <dbReference type="ARBA" id="ARBA00023015"/>
    </source>
</evidence>
<dbReference type="Pfam" id="PF00072">
    <property type="entry name" value="Response_reg"/>
    <property type="match status" value="1"/>
</dbReference>
<dbReference type="Gene3D" id="3.40.50.2300">
    <property type="match status" value="1"/>
</dbReference>
<feature type="domain" description="HTH luxR-type" evidence="6">
    <location>
        <begin position="161"/>
        <end position="226"/>
    </location>
</feature>
<dbReference type="EMBL" id="PJAF01000020">
    <property type="protein sequence ID" value="PKF68369.1"/>
    <property type="molecule type" value="Genomic_DNA"/>
</dbReference>
<dbReference type="InterPro" id="IPR058245">
    <property type="entry name" value="NreC/VraR/RcsB-like_REC"/>
</dbReference>
<keyword evidence="2" id="KW-0805">Transcription regulation</keyword>
<dbReference type="InterPro" id="IPR000792">
    <property type="entry name" value="Tscrpt_reg_LuxR_C"/>
</dbReference>
<evidence type="ECO:0000259" key="7">
    <source>
        <dbReference type="PROSITE" id="PS50110"/>
    </source>
</evidence>
<evidence type="ECO:0000256" key="4">
    <source>
        <dbReference type="ARBA" id="ARBA00023163"/>
    </source>
</evidence>
<dbReference type="GO" id="GO:0000160">
    <property type="term" value="P:phosphorelay signal transduction system"/>
    <property type="evidence" value="ECO:0007669"/>
    <property type="project" value="InterPro"/>
</dbReference>